<dbReference type="SUPFAM" id="SSF48452">
    <property type="entry name" value="TPR-like"/>
    <property type="match status" value="1"/>
</dbReference>
<dbReference type="InterPro" id="IPR019734">
    <property type="entry name" value="TPR_rpt"/>
</dbReference>
<dbReference type="GO" id="GO:0043005">
    <property type="term" value="C:neuron projection"/>
    <property type="evidence" value="ECO:0007669"/>
    <property type="project" value="UniProtKB-SubCell"/>
</dbReference>
<accession>A0A3P9KYV0</accession>
<keyword evidence="3" id="KW-0963">Cytoplasm</keyword>
<evidence type="ECO:0000256" key="9">
    <source>
        <dbReference type="ARBA" id="ARBA00024190"/>
    </source>
</evidence>
<dbReference type="InterPro" id="IPR008978">
    <property type="entry name" value="HSP20-like_chaperone"/>
</dbReference>
<protein>
    <recommendedName>
        <fullName evidence="10">Dynein axonemal assembly factor 4</fullName>
    </recommendedName>
</protein>
<dbReference type="Ensembl" id="ENSORLT00020021161.1">
    <property type="protein sequence ID" value="ENSORLP00020013645.1"/>
    <property type="gene ID" value="ENSORLG00020014605.1"/>
</dbReference>
<dbReference type="SUPFAM" id="SSF49764">
    <property type="entry name" value="HSP20-like chaperones"/>
    <property type="match status" value="1"/>
</dbReference>
<keyword evidence="7" id="KW-0539">Nucleus</keyword>
<comment type="subcellular location">
    <subcellularLocation>
        <location evidence="2">Cell projection</location>
        <location evidence="2">Neuron projection</location>
    </subcellularLocation>
    <subcellularLocation>
        <location evidence="9">Dynein axonemal particle</location>
    </subcellularLocation>
    <subcellularLocation>
        <location evidence="1">Nucleus</location>
    </subcellularLocation>
</comment>
<feature type="region of interest" description="Disordered" evidence="12">
    <location>
        <begin position="148"/>
        <end position="174"/>
    </location>
</feature>
<dbReference type="FunFam" id="1.25.40.10:FF:000176">
    <property type="entry name" value="dynein assembly factor 4, axonemal isoform X1"/>
    <property type="match status" value="1"/>
</dbReference>
<evidence type="ECO:0000313" key="14">
    <source>
        <dbReference type="Ensembl" id="ENSORLP00020013645.1"/>
    </source>
</evidence>
<sequence>MTLNVKNYTWTQTESTVNILVPIKGARASNVDIVSTDEYLKVHFPPFLFEAFLFEMVDDSRSTAKIGNGVIVFTLQKRACRLWEHLMVQTNDKETMREIRERAQQQFQQKVCAESREKAEKQHADKKYALQTMIQLEKAEKDRIQKMKDAEREKTSAELEALQQRQEAQEKDQHDINNQIQERAEDQKSRFKVFTKFREACNNLKKKKAAKLPPERPRGNIRFAFTPRAFPTALRESQMAEEEEWLRAQAEARGAASADALELTDLTKEERNPDWLKDKGDKCFRVGDYMGALNAYSLAIRINKKIPALFSNRAACHLMLKNLHKAIQDATEALELLTPAVAANATARLRPTVRRGTAFCLLQLYEEGLQDYEAALKIDPHNQALQADTQSIRDIIQTSSARQLH</sequence>
<evidence type="ECO:0000256" key="11">
    <source>
        <dbReference type="PROSITE-ProRule" id="PRU00339"/>
    </source>
</evidence>
<evidence type="ECO:0000256" key="2">
    <source>
        <dbReference type="ARBA" id="ARBA00004487"/>
    </source>
</evidence>
<dbReference type="SMART" id="SM00028">
    <property type="entry name" value="TPR"/>
    <property type="match status" value="3"/>
</dbReference>
<reference evidence="14" key="3">
    <citation type="submission" date="2025-08" db="UniProtKB">
        <authorList>
            <consortium name="Ensembl"/>
        </authorList>
    </citation>
    <scope>IDENTIFICATION</scope>
    <source>
        <strain evidence="14">HNI</strain>
    </source>
</reference>
<keyword evidence="5 11" id="KW-0802">TPR repeat</keyword>
<evidence type="ECO:0000256" key="4">
    <source>
        <dbReference type="ARBA" id="ARBA00022737"/>
    </source>
</evidence>
<feature type="repeat" description="TPR" evidence="11">
    <location>
        <begin position="349"/>
        <end position="382"/>
    </location>
</feature>
<dbReference type="InterPro" id="IPR007052">
    <property type="entry name" value="CS_dom"/>
</dbReference>
<name>A0A3P9KYV0_ORYLA</name>
<reference evidence="14 15" key="2">
    <citation type="submission" date="2017-04" db="EMBL/GenBank/DDBJ databases">
        <title>CpG methylation of centromeres and impact of large insertions on vertebrate speciation.</title>
        <authorList>
            <person name="Ichikawa K."/>
            <person name="Yoshimura J."/>
            <person name="Morishita S."/>
        </authorList>
    </citation>
    <scope>NUCLEOTIDE SEQUENCE</scope>
    <source>
        <strain evidence="14 15">HNI</strain>
    </source>
</reference>
<evidence type="ECO:0000256" key="1">
    <source>
        <dbReference type="ARBA" id="ARBA00004123"/>
    </source>
</evidence>
<proteinExistence type="predicted"/>
<dbReference type="InterPro" id="IPR052004">
    <property type="entry name" value="Dynein_assembly_factor_4"/>
</dbReference>
<dbReference type="Gene3D" id="2.60.40.790">
    <property type="match status" value="1"/>
</dbReference>
<keyword evidence="8" id="KW-0966">Cell projection</keyword>
<dbReference type="PROSITE" id="PS51203">
    <property type="entry name" value="CS"/>
    <property type="match status" value="1"/>
</dbReference>
<dbReference type="GO" id="GO:0007399">
    <property type="term" value="P:nervous system development"/>
    <property type="evidence" value="ECO:0007669"/>
    <property type="project" value="UniProtKB-KW"/>
</dbReference>
<evidence type="ECO:0000256" key="6">
    <source>
        <dbReference type="ARBA" id="ARBA00022902"/>
    </source>
</evidence>
<keyword evidence="6" id="KW-0524">Neurogenesis</keyword>
<dbReference type="PROSITE" id="PS50005">
    <property type="entry name" value="TPR"/>
    <property type="match status" value="1"/>
</dbReference>
<dbReference type="AlphaFoldDB" id="A0A3P9KYV0"/>
<feature type="domain" description="CS" evidence="13">
    <location>
        <begin position="3"/>
        <end position="87"/>
    </location>
</feature>
<dbReference type="PANTHER" id="PTHR46492">
    <property type="entry name" value="DYNEIN ASSEMBLY FACTOR 4, AXONEMAL"/>
    <property type="match status" value="1"/>
</dbReference>
<evidence type="ECO:0000256" key="12">
    <source>
        <dbReference type="SAM" id="MobiDB-lite"/>
    </source>
</evidence>
<dbReference type="FunFam" id="2.60.40.790:FF:000015">
    <property type="entry name" value="dynein assembly factor 4, axonemal isoform X1"/>
    <property type="match status" value="1"/>
</dbReference>
<evidence type="ECO:0000256" key="7">
    <source>
        <dbReference type="ARBA" id="ARBA00023242"/>
    </source>
</evidence>
<dbReference type="Gene3D" id="1.25.40.10">
    <property type="entry name" value="Tetratricopeptide repeat domain"/>
    <property type="match status" value="1"/>
</dbReference>
<evidence type="ECO:0000256" key="8">
    <source>
        <dbReference type="ARBA" id="ARBA00023273"/>
    </source>
</evidence>
<reference key="1">
    <citation type="journal article" date="2007" name="Nature">
        <title>The medaka draft genome and insights into vertebrate genome evolution.</title>
        <authorList>
            <person name="Kasahara M."/>
            <person name="Naruse K."/>
            <person name="Sasaki S."/>
            <person name="Nakatani Y."/>
            <person name="Qu W."/>
            <person name="Ahsan B."/>
            <person name="Yamada T."/>
            <person name="Nagayasu Y."/>
            <person name="Doi K."/>
            <person name="Kasai Y."/>
            <person name="Jindo T."/>
            <person name="Kobayashi D."/>
            <person name="Shimada A."/>
            <person name="Toyoda A."/>
            <person name="Kuroki Y."/>
            <person name="Fujiyama A."/>
            <person name="Sasaki T."/>
            <person name="Shimizu A."/>
            <person name="Asakawa S."/>
            <person name="Shimizu N."/>
            <person name="Hashimoto S."/>
            <person name="Yang J."/>
            <person name="Lee Y."/>
            <person name="Matsushima K."/>
            <person name="Sugano S."/>
            <person name="Sakaizumi M."/>
            <person name="Narita T."/>
            <person name="Ohishi K."/>
            <person name="Haga S."/>
            <person name="Ohta F."/>
            <person name="Nomoto H."/>
            <person name="Nogata K."/>
            <person name="Morishita T."/>
            <person name="Endo T."/>
            <person name="Shin-I T."/>
            <person name="Takeda H."/>
            <person name="Morishita S."/>
            <person name="Kohara Y."/>
        </authorList>
    </citation>
    <scope>NUCLEOTIDE SEQUENCE [LARGE SCALE GENOMIC DNA]</scope>
    <source>
        <strain>Hd-rR</strain>
    </source>
</reference>
<evidence type="ECO:0000259" key="13">
    <source>
        <dbReference type="PROSITE" id="PS51203"/>
    </source>
</evidence>
<dbReference type="InterPro" id="IPR037894">
    <property type="entry name" value="CS_DYX1C1"/>
</dbReference>
<evidence type="ECO:0000313" key="15">
    <source>
        <dbReference type="Proteomes" id="UP000265180"/>
    </source>
</evidence>
<dbReference type="GO" id="GO:0120293">
    <property type="term" value="C:dynein axonemal particle"/>
    <property type="evidence" value="ECO:0007669"/>
    <property type="project" value="UniProtKB-SubCell"/>
</dbReference>
<dbReference type="Pfam" id="PF04969">
    <property type="entry name" value="CS"/>
    <property type="match status" value="1"/>
</dbReference>
<feature type="compositionally biased region" description="Basic and acidic residues" evidence="12">
    <location>
        <begin position="148"/>
        <end position="157"/>
    </location>
</feature>
<organism evidence="14 15">
    <name type="scientific">Oryzias latipes</name>
    <name type="common">Japanese rice fish</name>
    <name type="synonym">Japanese killifish</name>
    <dbReference type="NCBI Taxonomy" id="8090"/>
    <lineage>
        <taxon>Eukaryota</taxon>
        <taxon>Metazoa</taxon>
        <taxon>Chordata</taxon>
        <taxon>Craniata</taxon>
        <taxon>Vertebrata</taxon>
        <taxon>Euteleostomi</taxon>
        <taxon>Actinopterygii</taxon>
        <taxon>Neopterygii</taxon>
        <taxon>Teleostei</taxon>
        <taxon>Neoteleostei</taxon>
        <taxon>Acanthomorphata</taxon>
        <taxon>Ovalentaria</taxon>
        <taxon>Atherinomorphae</taxon>
        <taxon>Beloniformes</taxon>
        <taxon>Adrianichthyidae</taxon>
        <taxon>Oryziinae</taxon>
        <taxon>Oryzias</taxon>
    </lineage>
</organism>
<dbReference type="GO" id="GO:0003341">
    <property type="term" value="P:cilium movement"/>
    <property type="evidence" value="ECO:0007669"/>
    <property type="project" value="InterPro"/>
</dbReference>
<reference evidence="14" key="4">
    <citation type="submission" date="2025-09" db="UniProtKB">
        <authorList>
            <consortium name="Ensembl"/>
        </authorList>
    </citation>
    <scope>IDENTIFICATION</scope>
    <source>
        <strain evidence="14">HNI</strain>
    </source>
</reference>
<dbReference type="Proteomes" id="UP000265180">
    <property type="component" value="Chromosome 6"/>
</dbReference>
<evidence type="ECO:0000256" key="5">
    <source>
        <dbReference type="ARBA" id="ARBA00022803"/>
    </source>
</evidence>
<evidence type="ECO:0000256" key="10">
    <source>
        <dbReference type="ARBA" id="ARBA00024430"/>
    </source>
</evidence>
<keyword evidence="4" id="KW-0677">Repeat</keyword>
<evidence type="ECO:0000256" key="3">
    <source>
        <dbReference type="ARBA" id="ARBA00022490"/>
    </source>
</evidence>
<dbReference type="GO" id="GO:0005634">
    <property type="term" value="C:nucleus"/>
    <property type="evidence" value="ECO:0007669"/>
    <property type="project" value="UniProtKB-SubCell"/>
</dbReference>
<dbReference type="PANTHER" id="PTHR46492:SF1">
    <property type="entry name" value="DYNEIN AXONEMAL ASSEMBLY FACTOR 4"/>
    <property type="match status" value="1"/>
</dbReference>
<dbReference type="InterPro" id="IPR011990">
    <property type="entry name" value="TPR-like_helical_dom_sf"/>
</dbReference>
<dbReference type="CDD" id="cd06469">
    <property type="entry name" value="p23_DYX1C1_like"/>
    <property type="match status" value="1"/>
</dbReference>